<dbReference type="RefSeq" id="XP_016971087.2">
    <property type="nucleotide sequence ID" value="XM_017115598.2"/>
</dbReference>
<dbReference type="InterPro" id="IPR016135">
    <property type="entry name" value="UBQ-conjugating_enzyme/RWD"/>
</dbReference>
<organism evidence="6 7">
    <name type="scientific">Drosophila rhopaloa</name>
    <name type="common">Fruit fly</name>
    <dbReference type="NCBI Taxonomy" id="1041015"/>
    <lineage>
        <taxon>Eukaryota</taxon>
        <taxon>Metazoa</taxon>
        <taxon>Ecdysozoa</taxon>
        <taxon>Arthropoda</taxon>
        <taxon>Hexapoda</taxon>
        <taxon>Insecta</taxon>
        <taxon>Pterygota</taxon>
        <taxon>Neoptera</taxon>
        <taxon>Endopterygota</taxon>
        <taxon>Diptera</taxon>
        <taxon>Brachycera</taxon>
        <taxon>Muscomorpha</taxon>
        <taxon>Ephydroidea</taxon>
        <taxon>Drosophilidae</taxon>
        <taxon>Drosophila</taxon>
        <taxon>Sophophora</taxon>
    </lineage>
</organism>
<evidence type="ECO:0000313" key="6">
    <source>
        <dbReference type="EnsemblMetazoa" id="XP_016971087.2"/>
    </source>
</evidence>
<dbReference type="EnsemblMetazoa" id="XM_017115598.2">
    <property type="protein sequence ID" value="XP_016971087.2"/>
    <property type="gene ID" value="LOC108038769"/>
</dbReference>
<feature type="active site" description="Glycyl thioester intermediate" evidence="3">
    <location>
        <position position="112"/>
    </location>
</feature>
<comment type="similarity">
    <text evidence="4">Belongs to the ubiquitin-conjugating enzyme family.</text>
</comment>
<dbReference type="GeneID" id="108038769"/>
<name>A0ABM5GXE1_DRORH</name>
<evidence type="ECO:0000313" key="7">
    <source>
        <dbReference type="Proteomes" id="UP001652680"/>
    </source>
</evidence>
<dbReference type="Proteomes" id="UP001652680">
    <property type="component" value="Unassembled WGS sequence"/>
</dbReference>
<keyword evidence="4" id="KW-0547">Nucleotide-binding</keyword>
<dbReference type="InterPro" id="IPR050113">
    <property type="entry name" value="Ub_conjugating_enzyme"/>
</dbReference>
<evidence type="ECO:0000256" key="4">
    <source>
        <dbReference type="RuleBase" id="RU362109"/>
    </source>
</evidence>
<reference evidence="7" key="1">
    <citation type="journal article" date="2021" name="Elife">
        <title>Highly contiguous assemblies of 101 drosophilid genomes.</title>
        <authorList>
            <person name="Kim B.Y."/>
            <person name="Wang J.R."/>
            <person name="Miller D.E."/>
            <person name="Barmina O."/>
            <person name="Delaney E."/>
            <person name="Thompson A."/>
            <person name="Comeault A.A."/>
            <person name="Peede D."/>
            <person name="D'Agostino E.R."/>
            <person name="Pelaez J."/>
            <person name="Aguilar J.M."/>
            <person name="Haji D."/>
            <person name="Matsunaga T."/>
            <person name="Armstrong E.E."/>
            <person name="Zych M."/>
            <person name="Ogawa Y."/>
            <person name="Stamenkovic-Radak M."/>
            <person name="Jelic M."/>
            <person name="Veselinovic M.S."/>
            <person name="Tanaskovic M."/>
            <person name="Eric P."/>
            <person name="Gao J.J."/>
            <person name="Katoh T.K."/>
            <person name="Toda M.J."/>
            <person name="Watabe H."/>
            <person name="Watada M."/>
            <person name="Davis J.S."/>
            <person name="Moyle L.C."/>
            <person name="Manoli G."/>
            <person name="Bertolini E."/>
            <person name="Kostal V."/>
            <person name="Hawley R.S."/>
            <person name="Takahashi A."/>
            <person name="Jones C.D."/>
            <person name="Price D.K."/>
            <person name="Whiteman N."/>
            <person name="Kopp A."/>
            <person name="Matute D.R."/>
            <person name="Petrov D.A."/>
        </authorList>
    </citation>
    <scope>NUCLEOTIDE SEQUENCE [LARGE SCALE GENOMIC DNA]</scope>
</reference>
<feature type="domain" description="UBC core" evidence="5">
    <location>
        <begin position="28"/>
        <end position="175"/>
    </location>
</feature>
<protein>
    <recommendedName>
        <fullName evidence="5">UBC core domain-containing protein</fullName>
    </recommendedName>
</protein>
<dbReference type="SUPFAM" id="SSF54495">
    <property type="entry name" value="UBC-like"/>
    <property type="match status" value="1"/>
</dbReference>
<accession>A0ABM5GXE1</accession>
<keyword evidence="7" id="KW-1185">Reference proteome</keyword>
<dbReference type="SMART" id="SM00212">
    <property type="entry name" value="UBCc"/>
    <property type="match status" value="1"/>
</dbReference>
<evidence type="ECO:0000256" key="2">
    <source>
        <dbReference type="ARBA" id="ARBA00022786"/>
    </source>
</evidence>
<evidence type="ECO:0000256" key="1">
    <source>
        <dbReference type="ARBA" id="ARBA00022679"/>
    </source>
</evidence>
<keyword evidence="2 4" id="KW-0833">Ubl conjugation pathway</keyword>
<keyword evidence="1" id="KW-0808">Transferase</keyword>
<dbReference type="InterPro" id="IPR000608">
    <property type="entry name" value="UBC"/>
</dbReference>
<dbReference type="PROSITE" id="PS00183">
    <property type="entry name" value="UBC_1"/>
    <property type="match status" value="1"/>
</dbReference>
<dbReference type="Gene3D" id="3.10.110.10">
    <property type="entry name" value="Ubiquitin Conjugating Enzyme"/>
    <property type="match status" value="1"/>
</dbReference>
<dbReference type="InterPro" id="IPR023313">
    <property type="entry name" value="UBQ-conjugating_AS"/>
</dbReference>
<reference evidence="6" key="2">
    <citation type="submission" date="2025-05" db="UniProtKB">
        <authorList>
            <consortium name="EnsemblMetazoa"/>
        </authorList>
    </citation>
    <scope>IDENTIFICATION</scope>
</reference>
<dbReference type="PANTHER" id="PTHR24067">
    <property type="entry name" value="UBIQUITIN-CONJUGATING ENZYME E2"/>
    <property type="match status" value="1"/>
</dbReference>
<dbReference type="CDD" id="cd23801">
    <property type="entry name" value="UBCc_UBE2L3"/>
    <property type="match status" value="1"/>
</dbReference>
<dbReference type="Pfam" id="PF00179">
    <property type="entry name" value="UQ_con"/>
    <property type="match status" value="1"/>
</dbReference>
<keyword evidence="4" id="KW-0067">ATP-binding</keyword>
<evidence type="ECO:0000256" key="3">
    <source>
        <dbReference type="PROSITE-ProRule" id="PRU10133"/>
    </source>
</evidence>
<evidence type="ECO:0000259" key="5">
    <source>
        <dbReference type="PROSITE" id="PS50127"/>
    </source>
</evidence>
<dbReference type="PROSITE" id="PS50127">
    <property type="entry name" value="UBC_2"/>
    <property type="match status" value="1"/>
</dbReference>
<sequence length="179" mass="20842">MYFYKLKSSISTRTETKERISDSVHRMAATRRLTRELSDLIEAKISTLRNIESSDETLLLWTGLLVPEKAPYNKGAFRIEINFPPQYPFMPPKILFKTKIYHPNVDEKGQVCLPIISTDNWKPTTRTEQVLQALIAIVHDPEPEHPLRSDVAEEFVKEHNKFMKTAEEFTKKNAEKRPE</sequence>
<proteinExistence type="inferred from homology"/>